<comment type="caution">
    <text evidence="2">The sequence shown here is derived from an EMBL/GenBank/DDBJ whole genome shotgun (WGS) entry which is preliminary data.</text>
</comment>
<organism evidence="2 3">
    <name type="scientific">Cupriavidus lacunae</name>
    <dbReference type="NCBI Taxonomy" id="2666307"/>
    <lineage>
        <taxon>Bacteria</taxon>
        <taxon>Pseudomonadati</taxon>
        <taxon>Pseudomonadota</taxon>
        <taxon>Betaproteobacteria</taxon>
        <taxon>Burkholderiales</taxon>
        <taxon>Burkholderiaceae</taxon>
        <taxon>Cupriavidus</taxon>
    </lineage>
</organism>
<feature type="region of interest" description="Disordered" evidence="1">
    <location>
        <begin position="47"/>
        <end position="108"/>
    </location>
</feature>
<name>A0A370N9I6_9BURK</name>
<evidence type="ECO:0000256" key="1">
    <source>
        <dbReference type="SAM" id="MobiDB-lite"/>
    </source>
</evidence>
<dbReference type="AlphaFoldDB" id="A0A370N9I6"/>
<feature type="region of interest" description="Disordered" evidence="1">
    <location>
        <begin position="1"/>
        <end position="29"/>
    </location>
</feature>
<gene>
    <name evidence="2" type="ORF">DN412_40610</name>
</gene>
<sequence length="108" mass="11758">MRRPIESAAGSPYPAASHRPEHRHATREIWQGEAEAALARQLLAELRVAPRGRQGGSGRRRKTGGTTPTGKEAPGARAVPLNAEAGDDGNPNERARKRFAGFRDRWPT</sequence>
<proteinExistence type="predicted"/>
<protein>
    <submittedName>
        <fullName evidence="2">Uncharacterized protein</fullName>
    </submittedName>
</protein>
<dbReference type="EMBL" id="QKWJ01000139">
    <property type="protein sequence ID" value="RDK02251.1"/>
    <property type="molecule type" value="Genomic_DNA"/>
</dbReference>
<evidence type="ECO:0000313" key="3">
    <source>
        <dbReference type="Proteomes" id="UP000255165"/>
    </source>
</evidence>
<accession>A0A370N9I6</accession>
<keyword evidence="3" id="KW-1185">Reference proteome</keyword>
<dbReference type="Proteomes" id="UP000255165">
    <property type="component" value="Unassembled WGS sequence"/>
</dbReference>
<evidence type="ECO:0000313" key="2">
    <source>
        <dbReference type="EMBL" id="RDK02251.1"/>
    </source>
</evidence>
<reference evidence="3" key="1">
    <citation type="submission" date="2018-06" db="EMBL/GenBank/DDBJ databases">
        <authorList>
            <person name="Feng T."/>
            <person name="Jeon C.O."/>
        </authorList>
    </citation>
    <scope>NUCLEOTIDE SEQUENCE [LARGE SCALE GENOMIC DNA]</scope>
    <source>
        <strain evidence="3">S23</strain>
    </source>
</reference>